<dbReference type="RefSeq" id="WP_028255730.1">
    <property type="nucleotide sequence ID" value="NZ_CAUGKU010000007.1"/>
</dbReference>
<dbReference type="InterPro" id="IPR016035">
    <property type="entry name" value="Acyl_Trfase/lysoPLipase"/>
</dbReference>
<sequence length="313" mass="33429">MKTAFVFPGQGSQKVGMLLDLYKEYEIVRQRFAEADEALGYSISQLCFDGPDTELVKTANTQPAILTASVACYEVLKEKGFTPDVVGGHSLGEYSALVAAGVLDFKDAVYVVHKRGEYMQDAVPLGKGAMAAILALPRETVVDICEAVDGEVGSVQAVNFNCPGQIVIAGETAAVEEASKRMKEAGAKRAVMLPVSAPFHSRLMEPAAARLEEELNKIAIHDATIPVVANVTGQMVTSGEEIKKLLVVQAAHPVLWEDCVDTMVKSGVEAFVEVGPGKVLTGFTKKINKEMKLANVEDVASLAKTLEFLQGGI</sequence>
<organism evidence="6 7">
    <name type="scientific">Veillonella magna</name>
    <dbReference type="NCBI Taxonomy" id="464322"/>
    <lineage>
        <taxon>Bacteria</taxon>
        <taxon>Bacillati</taxon>
        <taxon>Bacillota</taxon>
        <taxon>Negativicutes</taxon>
        <taxon>Veillonellales</taxon>
        <taxon>Veillonellaceae</taxon>
        <taxon>Veillonella</taxon>
    </lineage>
</organism>
<keyword evidence="1 4" id="KW-0808">Transferase</keyword>
<keyword evidence="7" id="KW-1185">Reference proteome</keyword>
<evidence type="ECO:0000256" key="3">
    <source>
        <dbReference type="ARBA" id="ARBA00048462"/>
    </source>
</evidence>
<dbReference type="NCBIfam" id="TIGR00128">
    <property type="entry name" value="fabD"/>
    <property type="match status" value="1"/>
</dbReference>
<evidence type="ECO:0000313" key="7">
    <source>
        <dbReference type="Proteomes" id="UP000707138"/>
    </source>
</evidence>
<gene>
    <name evidence="6" type="primary">fabD</name>
    <name evidence="6" type="ORF">H6A01_01725</name>
</gene>
<dbReference type="InterPro" id="IPR050858">
    <property type="entry name" value="Mal-CoA-ACP_Trans/PKS_FabD"/>
</dbReference>
<comment type="catalytic activity">
    <reaction evidence="3 4">
        <text>holo-[ACP] + malonyl-CoA = malonyl-[ACP] + CoA</text>
        <dbReference type="Rhea" id="RHEA:41792"/>
        <dbReference type="Rhea" id="RHEA-COMP:9623"/>
        <dbReference type="Rhea" id="RHEA-COMP:9685"/>
        <dbReference type="ChEBI" id="CHEBI:57287"/>
        <dbReference type="ChEBI" id="CHEBI:57384"/>
        <dbReference type="ChEBI" id="CHEBI:64479"/>
        <dbReference type="ChEBI" id="CHEBI:78449"/>
        <dbReference type="EC" id="2.3.1.39"/>
    </reaction>
</comment>
<feature type="domain" description="Malonyl-CoA:ACP transacylase (MAT)" evidence="5">
    <location>
        <begin position="6"/>
        <end position="305"/>
    </location>
</feature>
<dbReference type="InterPro" id="IPR014043">
    <property type="entry name" value="Acyl_transferase_dom"/>
</dbReference>
<evidence type="ECO:0000313" key="6">
    <source>
        <dbReference type="EMBL" id="MBM6912049.1"/>
    </source>
</evidence>
<dbReference type="EC" id="2.3.1.39" evidence="4"/>
<evidence type="ECO:0000259" key="5">
    <source>
        <dbReference type="SMART" id="SM00827"/>
    </source>
</evidence>
<evidence type="ECO:0000256" key="4">
    <source>
        <dbReference type="PIRNR" id="PIRNR000446"/>
    </source>
</evidence>
<dbReference type="SUPFAM" id="SSF52151">
    <property type="entry name" value="FabD/lysophospholipase-like"/>
    <property type="match status" value="1"/>
</dbReference>
<dbReference type="InterPro" id="IPR016036">
    <property type="entry name" value="Malonyl_transacylase_ACP-bd"/>
</dbReference>
<dbReference type="Pfam" id="PF00698">
    <property type="entry name" value="Acyl_transf_1"/>
    <property type="match status" value="1"/>
</dbReference>
<dbReference type="InterPro" id="IPR024925">
    <property type="entry name" value="Malonyl_CoA-ACP_transAc"/>
</dbReference>
<evidence type="ECO:0000256" key="1">
    <source>
        <dbReference type="ARBA" id="ARBA00022679"/>
    </source>
</evidence>
<proteinExistence type="inferred from homology"/>
<comment type="caution">
    <text evidence="6">The sequence shown here is derived from an EMBL/GenBank/DDBJ whole genome shotgun (WGS) entry which is preliminary data.</text>
</comment>
<keyword evidence="2 4" id="KW-0012">Acyltransferase</keyword>
<dbReference type="InterPro" id="IPR001227">
    <property type="entry name" value="Ac_transferase_dom_sf"/>
</dbReference>
<name>A0ABS2GFY7_9FIRM</name>
<dbReference type="InterPro" id="IPR004410">
    <property type="entry name" value="Malonyl_CoA-ACP_transAc_FabD"/>
</dbReference>
<dbReference type="Gene3D" id="3.30.70.250">
    <property type="entry name" value="Malonyl-CoA ACP transacylase, ACP-binding"/>
    <property type="match status" value="1"/>
</dbReference>
<dbReference type="PIRSF" id="PIRSF000446">
    <property type="entry name" value="Mct"/>
    <property type="match status" value="1"/>
</dbReference>
<dbReference type="GO" id="GO:0004314">
    <property type="term" value="F:[acyl-carrier-protein] S-malonyltransferase activity"/>
    <property type="evidence" value="ECO:0007669"/>
    <property type="project" value="UniProtKB-EC"/>
</dbReference>
<dbReference type="SMART" id="SM00827">
    <property type="entry name" value="PKS_AT"/>
    <property type="match status" value="1"/>
</dbReference>
<dbReference type="PANTHER" id="PTHR42681">
    <property type="entry name" value="MALONYL-COA-ACYL CARRIER PROTEIN TRANSACYLASE, MITOCHONDRIAL"/>
    <property type="match status" value="1"/>
</dbReference>
<accession>A0ABS2GFY7</accession>
<dbReference type="SUPFAM" id="SSF55048">
    <property type="entry name" value="Probable ACP-binding domain of malonyl-CoA ACP transacylase"/>
    <property type="match status" value="1"/>
</dbReference>
<dbReference type="Proteomes" id="UP000707138">
    <property type="component" value="Unassembled WGS sequence"/>
</dbReference>
<reference evidence="6 7" key="1">
    <citation type="journal article" date="2021" name="Sci. Rep.">
        <title>The distribution of antibiotic resistance genes in chicken gut microbiota commensals.</title>
        <authorList>
            <person name="Juricova H."/>
            <person name="Matiasovicova J."/>
            <person name="Kubasova T."/>
            <person name="Cejkova D."/>
            <person name="Rychlik I."/>
        </authorList>
    </citation>
    <scope>NUCLEOTIDE SEQUENCE [LARGE SCALE GENOMIC DNA]</scope>
    <source>
        <strain evidence="6 7">An537</strain>
    </source>
</reference>
<evidence type="ECO:0000256" key="2">
    <source>
        <dbReference type="ARBA" id="ARBA00023315"/>
    </source>
</evidence>
<dbReference type="PANTHER" id="PTHR42681:SF1">
    <property type="entry name" value="MALONYL-COA-ACYL CARRIER PROTEIN TRANSACYLASE, MITOCHONDRIAL"/>
    <property type="match status" value="1"/>
</dbReference>
<dbReference type="Gene3D" id="3.40.366.10">
    <property type="entry name" value="Malonyl-Coenzyme A Acyl Carrier Protein, domain 2"/>
    <property type="match status" value="1"/>
</dbReference>
<dbReference type="EMBL" id="JACJLA010000002">
    <property type="protein sequence ID" value="MBM6912049.1"/>
    <property type="molecule type" value="Genomic_DNA"/>
</dbReference>
<comment type="similarity">
    <text evidence="4">Belongs to the fabD family.</text>
</comment>
<protein>
    <recommendedName>
        <fullName evidence="4">Malonyl CoA-acyl carrier protein transacylase</fullName>
        <ecNumber evidence="4">2.3.1.39</ecNumber>
    </recommendedName>
</protein>